<reference evidence="1 2" key="1">
    <citation type="submission" date="2015-02" db="EMBL/GenBank/DDBJ databases">
        <title>Improved understanding of the partial-nitritation anammox process through 23 genomes representing the majority of the microbial community.</title>
        <authorList>
            <person name="Speth D.R."/>
            <person name="In T Zandt M."/>
            <person name="Guerrero Cruz S."/>
            <person name="Jetten M.S."/>
            <person name="Dutilh B.E."/>
        </authorList>
    </citation>
    <scope>NUCLEOTIDE SEQUENCE [LARGE SCALE GENOMIC DNA]</scope>
    <source>
        <strain evidence="1">OLB20</strain>
    </source>
</reference>
<dbReference type="EMBL" id="JYNZ01000001">
    <property type="protein sequence ID" value="KXK27614.1"/>
    <property type="molecule type" value="Genomic_DNA"/>
</dbReference>
<proteinExistence type="predicted"/>
<gene>
    <name evidence="1" type="ORF">TR69_WS6001000058</name>
</gene>
<sequence length="301" mass="33976">METDSAYSEIGLLYPRLTARYESQLSEPVQRSYELDESLQQQIDNPETRPPAIFLERSRQFAALVTDMLPDSFFEEELVSSHIHIQSVYAAAYKRLLESGANPDSEMFVRVIGPHSQGTEWVSGPYSSTGALQHFFTGDIEDTLFEDTTPEPPDPPTQAHGGRHQDFYNMTVELLLSTSPYLGETHSKVYEEALSYMQDKAASHREWLKKERQRLGLPVNSDLNQNVYLVSSLKRSAPLSNISEVGANDGIPGFRHQGLLQGPILLQDCQSHLRCLIPDCLLRLSEESCSTLTHMNARIFR</sequence>
<dbReference type="Proteomes" id="UP000070457">
    <property type="component" value="Unassembled WGS sequence"/>
</dbReference>
<dbReference type="AlphaFoldDB" id="A0A136M140"/>
<dbReference type="STRING" id="1617426.TR69_WS6001000058"/>
<organism evidence="1 2">
    <name type="scientific">candidate division WS6 bacterium OLB20</name>
    <dbReference type="NCBI Taxonomy" id="1617426"/>
    <lineage>
        <taxon>Bacteria</taxon>
        <taxon>Candidatus Dojkabacteria</taxon>
    </lineage>
</organism>
<protein>
    <submittedName>
        <fullName evidence="1">Uncharacterized protein</fullName>
    </submittedName>
</protein>
<comment type="caution">
    <text evidence="1">The sequence shown here is derived from an EMBL/GenBank/DDBJ whole genome shotgun (WGS) entry which is preliminary data.</text>
</comment>
<evidence type="ECO:0000313" key="1">
    <source>
        <dbReference type="EMBL" id="KXK27614.1"/>
    </source>
</evidence>
<name>A0A136M140_9BACT</name>
<accession>A0A136M140</accession>
<evidence type="ECO:0000313" key="2">
    <source>
        <dbReference type="Proteomes" id="UP000070457"/>
    </source>
</evidence>